<accession>A0ABQ1FKX3</accession>
<dbReference type="SUPFAM" id="SSF53335">
    <property type="entry name" value="S-adenosyl-L-methionine-dependent methyltransferases"/>
    <property type="match status" value="1"/>
</dbReference>
<gene>
    <name evidence="1" type="ORF">GCM10010917_01580</name>
</gene>
<dbReference type="PIRSF" id="PIRSF018637">
    <property type="entry name" value="TrmK"/>
    <property type="match status" value="1"/>
</dbReference>
<dbReference type="PANTHER" id="PTHR38451">
    <property type="entry name" value="TRNA (ADENINE(22)-N(1))-METHYLTRANSFERASE"/>
    <property type="match status" value="1"/>
</dbReference>
<sequence length="252" mass="27762">MKLSARLQKIADYLPQGCKFADIGSDHALLPVAAVLSGRAVSAVAGEVNDGPFEAAGRQVESAGLTAKISVRKGNGLAVVQPGEVNTVTIAGMGGALIATILSEGEDKLSGVQRLILQPNVGEDMVRRWLLERDWVLTAEEILEEDGKIYEILVADRRNEAAALNDMLYQERELPGGLNLTREWLIWMGPMLSQHPADVFFEKWESELDKLAKIRKQMGKSDQESARQKEAELDLQMSQLKEVLACLRKVRL</sequence>
<evidence type="ECO:0000313" key="1">
    <source>
        <dbReference type="EMBL" id="GGA20561.1"/>
    </source>
</evidence>
<keyword evidence="1" id="KW-0489">Methyltransferase</keyword>
<dbReference type="EMBL" id="BMHF01000001">
    <property type="protein sequence ID" value="GGA20561.1"/>
    <property type="molecule type" value="Genomic_DNA"/>
</dbReference>
<dbReference type="Gene3D" id="1.10.287.1890">
    <property type="match status" value="1"/>
</dbReference>
<protein>
    <submittedName>
        <fullName evidence="1">SAM-dependent methyltransferase</fullName>
    </submittedName>
</protein>
<proteinExistence type="predicted"/>
<evidence type="ECO:0000313" key="2">
    <source>
        <dbReference type="Proteomes" id="UP000609323"/>
    </source>
</evidence>
<dbReference type="Pfam" id="PF04816">
    <property type="entry name" value="TrmK"/>
    <property type="match status" value="1"/>
</dbReference>
<dbReference type="PANTHER" id="PTHR38451:SF1">
    <property type="entry name" value="TRNA (ADENINE(22)-N(1))-METHYLTRANSFERASE"/>
    <property type="match status" value="1"/>
</dbReference>
<dbReference type="InterPro" id="IPR006901">
    <property type="entry name" value="TrmK"/>
</dbReference>
<dbReference type="GO" id="GO:0032259">
    <property type="term" value="P:methylation"/>
    <property type="evidence" value="ECO:0007669"/>
    <property type="project" value="UniProtKB-KW"/>
</dbReference>
<dbReference type="Gene3D" id="3.40.50.150">
    <property type="entry name" value="Vaccinia Virus protein VP39"/>
    <property type="match status" value="1"/>
</dbReference>
<reference evidence="2" key="1">
    <citation type="journal article" date="2019" name="Int. J. Syst. Evol. Microbiol.">
        <title>The Global Catalogue of Microorganisms (GCM) 10K type strain sequencing project: providing services to taxonomists for standard genome sequencing and annotation.</title>
        <authorList>
            <consortium name="The Broad Institute Genomics Platform"/>
            <consortium name="The Broad Institute Genome Sequencing Center for Infectious Disease"/>
            <person name="Wu L."/>
            <person name="Ma J."/>
        </authorList>
    </citation>
    <scope>NUCLEOTIDE SEQUENCE [LARGE SCALE GENOMIC DNA]</scope>
    <source>
        <strain evidence="2">CGMCC 1.15044</strain>
    </source>
</reference>
<keyword evidence="2" id="KW-1185">Reference proteome</keyword>
<dbReference type="Proteomes" id="UP000609323">
    <property type="component" value="Unassembled WGS sequence"/>
</dbReference>
<keyword evidence="1" id="KW-0808">Transferase</keyword>
<name>A0ABQ1FKX3_9BACL</name>
<organism evidence="1 2">
    <name type="scientific">Paenibacillus physcomitrellae</name>
    <dbReference type="NCBI Taxonomy" id="1619311"/>
    <lineage>
        <taxon>Bacteria</taxon>
        <taxon>Bacillati</taxon>
        <taxon>Bacillota</taxon>
        <taxon>Bacilli</taxon>
        <taxon>Bacillales</taxon>
        <taxon>Paenibacillaceae</taxon>
        <taxon>Paenibacillus</taxon>
    </lineage>
</organism>
<comment type="caution">
    <text evidence="1">The sequence shown here is derived from an EMBL/GenBank/DDBJ whole genome shotgun (WGS) entry which is preliminary data.</text>
</comment>
<dbReference type="InterPro" id="IPR029063">
    <property type="entry name" value="SAM-dependent_MTases_sf"/>
</dbReference>
<dbReference type="GO" id="GO:0008168">
    <property type="term" value="F:methyltransferase activity"/>
    <property type="evidence" value="ECO:0007669"/>
    <property type="project" value="UniProtKB-KW"/>
</dbReference>
<dbReference type="RefSeq" id="WP_094093608.1">
    <property type="nucleotide sequence ID" value="NZ_BMHF01000001.1"/>
</dbReference>